<name>A0A6N6RM09_9FLAO</name>
<comment type="caution">
    <text evidence="1">The sequence shown here is derived from an EMBL/GenBank/DDBJ whole genome shotgun (WGS) entry which is preliminary data.</text>
</comment>
<sequence>MGAKKNTFYCKKHSGDAAFSIEEWNHALEECNRLGIEGEERDRILHPELFTCDVQCFDCLAEVGKTRKRTQKLLQPHAAGDEADNNLIL</sequence>
<evidence type="ECO:0000313" key="1">
    <source>
        <dbReference type="EMBL" id="KAB2814578.1"/>
    </source>
</evidence>
<gene>
    <name evidence="1" type="ORF">F8C67_02225</name>
</gene>
<dbReference type="RefSeq" id="WP_151666156.1">
    <property type="nucleotide sequence ID" value="NZ_WBVO01000001.1"/>
</dbReference>
<protein>
    <submittedName>
        <fullName evidence="1">Uncharacterized protein</fullName>
    </submittedName>
</protein>
<proteinExistence type="predicted"/>
<dbReference type="EMBL" id="WBVO01000001">
    <property type="protein sequence ID" value="KAB2814578.1"/>
    <property type="molecule type" value="Genomic_DNA"/>
</dbReference>
<dbReference type="AlphaFoldDB" id="A0A6N6RM09"/>
<evidence type="ECO:0000313" key="2">
    <source>
        <dbReference type="Proteomes" id="UP000468650"/>
    </source>
</evidence>
<accession>A0A6N6RM09</accession>
<dbReference type="Proteomes" id="UP000468650">
    <property type="component" value="Unassembled WGS sequence"/>
</dbReference>
<organism evidence="1 2">
    <name type="scientific">Phaeocystidibacter luteus</name>
    <dbReference type="NCBI Taxonomy" id="911197"/>
    <lineage>
        <taxon>Bacteria</taxon>
        <taxon>Pseudomonadati</taxon>
        <taxon>Bacteroidota</taxon>
        <taxon>Flavobacteriia</taxon>
        <taxon>Flavobacteriales</taxon>
        <taxon>Phaeocystidibacteraceae</taxon>
        <taxon>Phaeocystidibacter</taxon>
    </lineage>
</organism>
<keyword evidence="2" id="KW-1185">Reference proteome</keyword>
<reference evidence="1 2" key="1">
    <citation type="submission" date="2019-09" db="EMBL/GenBank/DDBJ databases">
        <title>Genomes of family Cryomorphaceae.</title>
        <authorList>
            <person name="Bowman J.P."/>
        </authorList>
    </citation>
    <scope>NUCLEOTIDE SEQUENCE [LARGE SCALE GENOMIC DNA]</scope>
    <source>
        <strain evidence="1 2">LMG 25704</strain>
    </source>
</reference>